<reference evidence="1 2" key="1">
    <citation type="journal article" date="2024" name="Ann. Entomol. Soc. Am.">
        <title>Genomic analyses of the southern and eastern yellowjacket wasps (Hymenoptera: Vespidae) reveal evolutionary signatures of social life.</title>
        <authorList>
            <person name="Catto M.A."/>
            <person name="Caine P.B."/>
            <person name="Orr S.E."/>
            <person name="Hunt B.G."/>
            <person name="Goodisman M.A.D."/>
        </authorList>
    </citation>
    <scope>NUCLEOTIDE SEQUENCE [LARGE SCALE GENOMIC DNA]</scope>
    <source>
        <strain evidence="1">233</strain>
        <tissue evidence="1">Head and thorax</tissue>
    </source>
</reference>
<name>A0ABD2AV60_VESSQ</name>
<dbReference type="Proteomes" id="UP001607302">
    <property type="component" value="Unassembled WGS sequence"/>
</dbReference>
<protein>
    <submittedName>
        <fullName evidence="1">Uncharacterized protein</fullName>
    </submittedName>
</protein>
<evidence type="ECO:0000313" key="1">
    <source>
        <dbReference type="EMBL" id="KAL2724478.1"/>
    </source>
</evidence>
<comment type="caution">
    <text evidence="1">The sequence shown here is derived from an EMBL/GenBank/DDBJ whole genome shotgun (WGS) entry which is preliminary data.</text>
</comment>
<gene>
    <name evidence="1" type="ORF">V1478_008991</name>
</gene>
<accession>A0ABD2AV60</accession>
<dbReference type="EMBL" id="JAUDFV010000139">
    <property type="protein sequence ID" value="KAL2724478.1"/>
    <property type="molecule type" value="Genomic_DNA"/>
</dbReference>
<proteinExistence type="predicted"/>
<keyword evidence="2" id="KW-1185">Reference proteome</keyword>
<sequence length="74" mass="8727">MIDGVSVVTRRVSTNCECRWNCCWYGWYNTGGANSHEGADENLEERIDLVRRGKKTYEDLGHHFVWRFRLELSC</sequence>
<organism evidence="1 2">
    <name type="scientific">Vespula squamosa</name>
    <name type="common">Southern yellow jacket</name>
    <name type="synonym">Wasp</name>
    <dbReference type="NCBI Taxonomy" id="30214"/>
    <lineage>
        <taxon>Eukaryota</taxon>
        <taxon>Metazoa</taxon>
        <taxon>Ecdysozoa</taxon>
        <taxon>Arthropoda</taxon>
        <taxon>Hexapoda</taxon>
        <taxon>Insecta</taxon>
        <taxon>Pterygota</taxon>
        <taxon>Neoptera</taxon>
        <taxon>Endopterygota</taxon>
        <taxon>Hymenoptera</taxon>
        <taxon>Apocrita</taxon>
        <taxon>Aculeata</taxon>
        <taxon>Vespoidea</taxon>
        <taxon>Vespidae</taxon>
        <taxon>Vespinae</taxon>
        <taxon>Vespula</taxon>
    </lineage>
</organism>
<evidence type="ECO:0000313" key="2">
    <source>
        <dbReference type="Proteomes" id="UP001607302"/>
    </source>
</evidence>
<dbReference type="AlphaFoldDB" id="A0ABD2AV60"/>